<protein>
    <recommendedName>
        <fullName evidence="5">PASTA domain protein</fullName>
    </recommendedName>
</protein>
<feature type="region of interest" description="Disordered" evidence="1">
    <location>
        <begin position="1"/>
        <end position="33"/>
    </location>
</feature>
<feature type="transmembrane region" description="Helical" evidence="2">
    <location>
        <begin position="69"/>
        <end position="90"/>
    </location>
</feature>
<evidence type="ECO:0000313" key="3">
    <source>
        <dbReference type="EMBL" id="EEZ62247.1"/>
    </source>
</evidence>
<comment type="caution">
    <text evidence="3">The sequence shown here is derived from an EMBL/GenBank/DDBJ whole genome shotgun (WGS) entry which is preliminary data.</text>
</comment>
<keyword evidence="2" id="KW-0472">Membrane</keyword>
<dbReference type="eggNOG" id="ENOG5031T1Y">
    <property type="taxonomic scope" value="Bacteria"/>
</dbReference>
<dbReference type="STRING" id="649764.HMPREF0762_00344"/>
<gene>
    <name evidence="3" type="ORF">HMPREF0762_00344</name>
</gene>
<dbReference type="HOGENOM" id="CLU_053805_0_0_11"/>
<keyword evidence="2" id="KW-0812">Transmembrane</keyword>
<keyword evidence="4" id="KW-1185">Reference proteome</keyword>
<organism evidence="3 4">
    <name type="scientific">Slackia exigua (strain ATCC 700122 / DSM 15923 / CIP 105133 / JCM 11022 / KCTC 5966 / S-7)</name>
    <dbReference type="NCBI Taxonomy" id="649764"/>
    <lineage>
        <taxon>Bacteria</taxon>
        <taxon>Bacillati</taxon>
        <taxon>Actinomycetota</taxon>
        <taxon>Coriobacteriia</taxon>
        <taxon>Eggerthellales</taxon>
        <taxon>Eggerthellaceae</taxon>
        <taxon>Slackia</taxon>
    </lineage>
</organism>
<dbReference type="EMBL" id="ACUX02000004">
    <property type="protein sequence ID" value="EEZ62247.1"/>
    <property type="molecule type" value="Genomic_DNA"/>
</dbReference>
<reference evidence="3" key="1">
    <citation type="submission" date="2009-10" db="EMBL/GenBank/DDBJ databases">
        <authorList>
            <person name="Weinstock G."/>
            <person name="Sodergren E."/>
            <person name="Clifton S."/>
            <person name="Fulton L."/>
            <person name="Fulton B."/>
            <person name="Courtney L."/>
            <person name="Fronick C."/>
            <person name="Harrison M."/>
            <person name="Strong C."/>
            <person name="Farmer C."/>
            <person name="Delahaunty K."/>
            <person name="Markovic C."/>
            <person name="Hall O."/>
            <person name="Minx P."/>
            <person name="Tomlinson C."/>
            <person name="Mitreva M."/>
            <person name="Nelson J."/>
            <person name="Hou S."/>
            <person name="Wollam A."/>
            <person name="Pepin K.H."/>
            <person name="Johnson M."/>
            <person name="Bhonagiri V."/>
            <person name="Nash W.E."/>
            <person name="Warren W."/>
            <person name="Chinwalla A."/>
            <person name="Mardis E.R."/>
            <person name="Wilson R.K."/>
        </authorList>
    </citation>
    <scope>NUCLEOTIDE SEQUENCE [LARGE SCALE GENOMIC DNA]</scope>
    <source>
        <strain evidence="3">ATCC 700122</strain>
    </source>
</reference>
<evidence type="ECO:0000313" key="4">
    <source>
        <dbReference type="Proteomes" id="UP000006001"/>
    </source>
</evidence>
<proteinExistence type="predicted"/>
<evidence type="ECO:0008006" key="5">
    <source>
        <dbReference type="Google" id="ProtNLM"/>
    </source>
</evidence>
<sequence>MARGKHEAPAGAVESKNQAAGAASSGLHEAGTVTPVLPAGESLADRMGNEMPSGVRGFDHRNHSRKVRITLSICAVLLVALLAALVYFFLGFVNEAQDLASDSTDDSATVIVTGDMGDAGTSSVGMVDEIIALPSLLGLSLDDAVKALGPGASVSSSTDVTEAPGDDAAEGAEPAVVGQNVTIALPKDSTASSAYVTTDASGVVISAGCSASVSRLGYGDASFTDLIGAQQIVQNTLASVGVMSSDAIELPSDKAEYTTYAEDGQTVLQESYTFKGSGQFNSGASGVWTLRLSYDYSSANVSGNLSDTIKLVYVSIASS</sequence>
<accession>D0WEV9</accession>
<dbReference type="AlphaFoldDB" id="D0WEV9"/>
<evidence type="ECO:0000256" key="1">
    <source>
        <dbReference type="SAM" id="MobiDB-lite"/>
    </source>
</evidence>
<evidence type="ECO:0000256" key="2">
    <source>
        <dbReference type="SAM" id="Phobius"/>
    </source>
</evidence>
<dbReference type="Proteomes" id="UP000006001">
    <property type="component" value="Unassembled WGS sequence"/>
</dbReference>
<feature type="region of interest" description="Disordered" evidence="1">
    <location>
        <begin position="152"/>
        <end position="172"/>
    </location>
</feature>
<name>D0WEV9_SLAES</name>
<dbReference type="GeneID" id="85006998"/>
<keyword evidence="2" id="KW-1133">Transmembrane helix</keyword>
<dbReference type="OrthoDB" id="3177564at2"/>
<dbReference type="RefSeq" id="WP_006361587.1">
    <property type="nucleotide sequence ID" value="NZ_GG700630.1"/>
</dbReference>